<sequence>MITSNAYAQKKVLVTGRVVDVKQKAIPFATVQSEVLAISTYTTSDGYFEFGVDTVRFRNFDVTIKMVGKKNIETFFNTTSNLKNLKFILLDLNLSLNEVEVSEVRKTRSSNSSILFDRQAVEQVQAFSLTDILNNLPGKTVTPPQLQNPTNITLRSQAEGLHSMNNALGTAIIMDDIQLSNNANMQNRNVGKFGLAGSAIGSRSNGGFDVTFAGLDLREIPADNIESIEVISGVAPAKYGDLTDGAVIINRQAGRTKYQFNSRINANSTNFSLSKGYVLGKKTGAINFSANYLFSEEDPSDPIKSYKRVSTGLIWTSYLFKGFKNTISLDYNTRLDDVKLDPDVGEDYMTFAKSRNFSISNRSSVNVNHTVLKSVSMSIGYSKGYQETYNQRRFNNAPKAMADKDTTGLYVGYYTPGTFLAVEHLLGRPGNLNGNLSINNEFYTGELVHHLSIGTNIYFSDNKGEGIVIDPDAPRWANVGFQNERPYSYELLPAIFNYGIYIQDDFGFNLFSMPLKINAGLRYDNQNGSVNLQPRINTTYGLSSKMKFSLAFGMASKAPTLSHRYPGPIYFDLPLLNVFNSNDVSKSLFLVYTDKITPDNSAMVASKSSQVEIGLSYKDKFFDSSIFGYYKTSRDGFSNETVYKGYTLPEYSYILDAEGKPGYVASGGTRKWITSYNSTGNRLSSNNAGLEWFIATKKVKVIETSFNLNTSFSYSTFKRDGFSTQKADDKFITDSYKAWFGVYGPSTTESYQVMSKLTTSTHIPKLGFVVSILTDFFWLKQSKILDKAYLPVAYLDKDFQRYEIPVFDPDDATYNYLALNSAAANITKQPLVYANLSLRVAKDIGKAMRMSVNAYNVFNIRNSSYNWITDKVTTYTFPVSVSADLSIKF</sequence>
<evidence type="ECO:0000313" key="2">
    <source>
        <dbReference type="Proteomes" id="UP001246858"/>
    </source>
</evidence>
<accession>A0ACC6KRL7</accession>
<name>A0ACC6KRL7_9SPHI</name>
<gene>
    <name evidence="1" type="ORF">J2X78_000345</name>
</gene>
<organism evidence="1 2">
    <name type="scientific">Pedobacter africanus</name>
    <dbReference type="NCBI Taxonomy" id="151894"/>
    <lineage>
        <taxon>Bacteria</taxon>
        <taxon>Pseudomonadati</taxon>
        <taxon>Bacteroidota</taxon>
        <taxon>Sphingobacteriia</taxon>
        <taxon>Sphingobacteriales</taxon>
        <taxon>Sphingobacteriaceae</taxon>
        <taxon>Pedobacter</taxon>
    </lineage>
</organism>
<comment type="caution">
    <text evidence="1">The sequence shown here is derived from an EMBL/GenBank/DDBJ whole genome shotgun (WGS) entry which is preliminary data.</text>
</comment>
<protein>
    <submittedName>
        <fullName evidence="1">Uncharacterized protein</fullName>
    </submittedName>
</protein>
<dbReference type="EMBL" id="JAVDTF010000001">
    <property type="protein sequence ID" value="MDR6781793.1"/>
    <property type="molecule type" value="Genomic_DNA"/>
</dbReference>
<dbReference type="Proteomes" id="UP001246858">
    <property type="component" value="Unassembled WGS sequence"/>
</dbReference>
<reference evidence="1" key="1">
    <citation type="submission" date="2023-07" db="EMBL/GenBank/DDBJ databases">
        <title>Sorghum-associated microbial communities from plants grown in Nebraska, USA.</title>
        <authorList>
            <person name="Schachtman D."/>
        </authorList>
    </citation>
    <scope>NUCLEOTIDE SEQUENCE</scope>
    <source>
        <strain evidence="1">2697</strain>
    </source>
</reference>
<keyword evidence="2" id="KW-1185">Reference proteome</keyword>
<proteinExistence type="predicted"/>
<evidence type="ECO:0000313" key="1">
    <source>
        <dbReference type="EMBL" id="MDR6781793.1"/>
    </source>
</evidence>